<evidence type="ECO:0000259" key="4">
    <source>
        <dbReference type="PROSITE" id="PS51388"/>
    </source>
</evidence>
<evidence type="ECO:0000313" key="5">
    <source>
        <dbReference type="EMBL" id="ETN45519.1"/>
    </source>
</evidence>
<dbReference type="GO" id="GO:0048312">
    <property type="term" value="P:intracellular distribution of mitochondria"/>
    <property type="evidence" value="ECO:0007669"/>
    <property type="project" value="TreeGrafter"/>
</dbReference>
<evidence type="ECO:0000256" key="2">
    <source>
        <dbReference type="ARBA" id="ARBA00023134"/>
    </source>
</evidence>
<dbReference type="GO" id="GO:0005525">
    <property type="term" value="F:GTP binding"/>
    <property type="evidence" value="ECO:0007669"/>
    <property type="project" value="InterPro"/>
</dbReference>
<feature type="compositionally biased region" description="Polar residues" evidence="3">
    <location>
        <begin position="701"/>
        <end position="710"/>
    </location>
</feature>
<keyword evidence="2" id="KW-0342">GTP-binding</keyword>
<dbReference type="InterPro" id="IPR020850">
    <property type="entry name" value="GED_dom"/>
</dbReference>
<dbReference type="CDD" id="cd08771">
    <property type="entry name" value="DLP_1"/>
    <property type="match status" value="1"/>
</dbReference>
<gene>
    <name evidence="5" type="ORF">HMPREF1541_09351</name>
</gene>
<feature type="region of interest" description="Disordered" evidence="3">
    <location>
        <begin position="695"/>
        <end position="804"/>
    </location>
</feature>
<name>W2SC75_CYPE1</name>
<feature type="domain" description="GED" evidence="4">
    <location>
        <begin position="614"/>
        <end position="705"/>
    </location>
</feature>
<dbReference type="RefSeq" id="XP_008712247.1">
    <property type="nucleotide sequence ID" value="XM_008714025.1"/>
</dbReference>
<dbReference type="STRING" id="1220924.W2SC75"/>
<dbReference type="EMBL" id="KB822712">
    <property type="protein sequence ID" value="ETN45519.1"/>
    <property type="molecule type" value="Genomic_DNA"/>
</dbReference>
<dbReference type="PANTHER" id="PTHR11566">
    <property type="entry name" value="DYNAMIN"/>
    <property type="match status" value="1"/>
</dbReference>
<proteinExistence type="predicted"/>
<sequence length="804" mass="89817">METSASDQPIKTAPQQQDAGCTSIRDERSLELLDTIDGLRALGINNEIPLPQIIVVGEQSAGKSSVLEAISGIRFPANQGRSTRFATEVILRHARSESTDVRIKLHDELEGSPQRHQRLDMFERQVQEMTEEGPLRLEQIPDIMRKATTAMNLDDNESYSRDILQIEVKGPAQDHLTLIDLPGIIFHSRDDVSAPDLVEDMVKEYVRNERSIILSVITTLRDYNSQAILKLLKNVAGGSQSDTDKATARAIGVITHADQLPRTGPRHTEYLELFESSRESDLGLGWHALRNPGLEERAIEGFDRDSHETELFRKDPSWIRVSDTDKGAASLRSKLSRLLTNHVSKELQHVVACLDEKLAECETELDRLGRPRFSHSDNLEYLSAIGQEYYKRMEATLKTPLKNDFSAQKGLPLAGEVRSRCDSFAAGFSATGMRWLWSANETDAAAQSAVIGRSSATQDSPLKITADAYIEKVATLWEEHRGWQMPGTLDPAMLEVLFHDQTSRWADLATRFVDDVYGLVHDHVCQTVATLTNQHRSELLIGLKFEPELRKRKAALDKRLVMLLRPHTSRRPMTWDARLSQLILADELQIAKDELPHGELDSTGMAHALKRYACKRLGLHVYAHYQIAEPAFLDNLFLLGIEDCLMQGLAEIMSPSTLISESEQTVQALAAEFSWDAERRDRLLKRRDKLEAGRRLCKSYKPTSEPSRVSDQPLEGKTEPGSISSPTIPRFRRPHSPPQPEPSTESKSPPETPSFTWSSISARSSNLPASTAQTSPSPSPQKAKALGPPHAIDPFTSGTESRPN</sequence>
<dbReference type="GO" id="GO:0005739">
    <property type="term" value="C:mitochondrion"/>
    <property type="evidence" value="ECO:0007669"/>
    <property type="project" value="TreeGrafter"/>
</dbReference>
<dbReference type="GeneID" id="19976690"/>
<evidence type="ECO:0000313" key="6">
    <source>
        <dbReference type="Proteomes" id="UP000030752"/>
    </source>
</evidence>
<dbReference type="SUPFAM" id="SSF52540">
    <property type="entry name" value="P-loop containing nucleoside triphosphate hydrolases"/>
    <property type="match status" value="1"/>
</dbReference>
<dbReference type="VEuPathDB" id="FungiDB:HMPREF1541_09351"/>
<dbReference type="Pfam" id="PF00350">
    <property type="entry name" value="Dynamin_N"/>
    <property type="match status" value="1"/>
</dbReference>
<evidence type="ECO:0000256" key="3">
    <source>
        <dbReference type="SAM" id="MobiDB-lite"/>
    </source>
</evidence>
<dbReference type="GO" id="GO:0003924">
    <property type="term" value="F:GTPase activity"/>
    <property type="evidence" value="ECO:0007669"/>
    <property type="project" value="InterPro"/>
</dbReference>
<dbReference type="Gene3D" id="3.40.50.300">
    <property type="entry name" value="P-loop containing nucleotide triphosphate hydrolases"/>
    <property type="match status" value="1"/>
</dbReference>
<dbReference type="GO" id="GO:0016559">
    <property type="term" value="P:peroxisome fission"/>
    <property type="evidence" value="ECO:0007669"/>
    <property type="project" value="TreeGrafter"/>
</dbReference>
<protein>
    <recommendedName>
        <fullName evidence="4">GED domain-containing protein</fullName>
    </recommendedName>
</protein>
<dbReference type="GO" id="GO:0016020">
    <property type="term" value="C:membrane"/>
    <property type="evidence" value="ECO:0007669"/>
    <property type="project" value="TreeGrafter"/>
</dbReference>
<dbReference type="GO" id="GO:0006897">
    <property type="term" value="P:endocytosis"/>
    <property type="evidence" value="ECO:0007669"/>
    <property type="project" value="TreeGrafter"/>
</dbReference>
<dbReference type="HOGENOM" id="CLU_008964_7_0_1"/>
<dbReference type="InterPro" id="IPR027417">
    <property type="entry name" value="P-loop_NTPase"/>
</dbReference>
<dbReference type="OrthoDB" id="415706at2759"/>
<feature type="compositionally biased region" description="Low complexity" evidence="3">
    <location>
        <begin position="768"/>
        <end position="785"/>
    </location>
</feature>
<dbReference type="Gene3D" id="1.20.120.1240">
    <property type="entry name" value="Dynamin, middle domain"/>
    <property type="match status" value="1"/>
</dbReference>
<dbReference type="eggNOG" id="KOG0446">
    <property type="taxonomic scope" value="Eukaryota"/>
</dbReference>
<dbReference type="SMART" id="SM00053">
    <property type="entry name" value="DYNc"/>
    <property type="match status" value="1"/>
</dbReference>
<feature type="compositionally biased region" description="Polar residues" evidence="3">
    <location>
        <begin position="1"/>
        <end position="20"/>
    </location>
</feature>
<dbReference type="PROSITE" id="PS51388">
    <property type="entry name" value="GED"/>
    <property type="match status" value="1"/>
</dbReference>
<evidence type="ECO:0000256" key="1">
    <source>
        <dbReference type="ARBA" id="ARBA00022741"/>
    </source>
</evidence>
<organism evidence="5 6">
    <name type="scientific">Cyphellophora europaea (strain CBS 101466)</name>
    <name type="common">Phialophora europaea</name>
    <dbReference type="NCBI Taxonomy" id="1220924"/>
    <lineage>
        <taxon>Eukaryota</taxon>
        <taxon>Fungi</taxon>
        <taxon>Dikarya</taxon>
        <taxon>Ascomycota</taxon>
        <taxon>Pezizomycotina</taxon>
        <taxon>Eurotiomycetes</taxon>
        <taxon>Chaetothyriomycetidae</taxon>
        <taxon>Chaetothyriales</taxon>
        <taxon>Cyphellophoraceae</taxon>
        <taxon>Cyphellophora</taxon>
    </lineage>
</organism>
<dbReference type="AlphaFoldDB" id="W2SC75"/>
<dbReference type="Pfam" id="PF01031">
    <property type="entry name" value="Dynamin_M"/>
    <property type="match status" value="1"/>
</dbReference>
<dbReference type="InterPro" id="IPR022812">
    <property type="entry name" value="Dynamin"/>
</dbReference>
<dbReference type="GO" id="GO:0008017">
    <property type="term" value="F:microtubule binding"/>
    <property type="evidence" value="ECO:0007669"/>
    <property type="project" value="TreeGrafter"/>
</dbReference>
<accession>W2SC75</accession>
<keyword evidence="6" id="KW-1185">Reference proteome</keyword>
<dbReference type="GO" id="GO:0005874">
    <property type="term" value="C:microtubule"/>
    <property type="evidence" value="ECO:0007669"/>
    <property type="project" value="TreeGrafter"/>
</dbReference>
<reference evidence="5 6" key="1">
    <citation type="submission" date="2013-03" db="EMBL/GenBank/DDBJ databases">
        <title>The Genome Sequence of Phialophora europaea CBS 101466.</title>
        <authorList>
            <consortium name="The Broad Institute Genomics Platform"/>
            <person name="Cuomo C."/>
            <person name="de Hoog S."/>
            <person name="Gorbushina A."/>
            <person name="Walker B."/>
            <person name="Young S.K."/>
            <person name="Zeng Q."/>
            <person name="Gargeya S."/>
            <person name="Fitzgerald M."/>
            <person name="Haas B."/>
            <person name="Abouelleil A."/>
            <person name="Allen A.W."/>
            <person name="Alvarado L."/>
            <person name="Arachchi H.M."/>
            <person name="Berlin A.M."/>
            <person name="Chapman S.B."/>
            <person name="Gainer-Dewar J."/>
            <person name="Goldberg J."/>
            <person name="Griggs A."/>
            <person name="Gujja S."/>
            <person name="Hansen M."/>
            <person name="Howarth C."/>
            <person name="Imamovic A."/>
            <person name="Ireland A."/>
            <person name="Larimer J."/>
            <person name="McCowan C."/>
            <person name="Murphy C."/>
            <person name="Pearson M."/>
            <person name="Poon T.W."/>
            <person name="Priest M."/>
            <person name="Roberts A."/>
            <person name="Saif S."/>
            <person name="Shea T."/>
            <person name="Sisk P."/>
            <person name="Sykes S."/>
            <person name="Wortman J."/>
            <person name="Nusbaum C."/>
            <person name="Birren B."/>
        </authorList>
    </citation>
    <scope>NUCLEOTIDE SEQUENCE [LARGE SCALE GENOMIC DNA]</scope>
    <source>
        <strain evidence="5 6">CBS 101466</strain>
    </source>
</reference>
<dbReference type="PRINTS" id="PR00195">
    <property type="entry name" value="DYNAMIN"/>
</dbReference>
<feature type="compositionally biased region" description="Low complexity" evidence="3">
    <location>
        <begin position="742"/>
        <end position="756"/>
    </location>
</feature>
<keyword evidence="1" id="KW-0547">Nucleotide-binding</keyword>
<dbReference type="InParanoid" id="W2SC75"/>
<feature type="region of interest" description="Disordered" evidence="3">
    <location>
        <begin position="1"/>
        <end position="22"/>
    </location>
</feature>
<dbReference type="InterPro" id="IPR045063">
    <property type="entry name" value="Dynamin_N"/>
</dbReference>
<dbReference type="InterPro" id="IPR000375">
    <property type="entry name" value="Dynamin_stalk"/>
</dbReference>
<dbReference type="PANTHER" id="PTHR11566:SF21">
    <property type="entry name" value="DYNAMIN RELATED PROTEIN 1, ISOFORM A"/>
    <property type="match status" value="1"/>
</dbReference>
<dbReference type="Proteomes" id="UP000030752">
    <property type="component" value="Unassembled WGS sequence"/>
</dbReference>
<dbReference type="InterPro" id="IPR001401">
    <property type="entry name" value="Dynamin_GTPase"/>
</dbReference>
<dbReference type="GO" id="GO:0000266">
    <property type="term" value="P:mitochondrial fission"/>
    <property type="evidence" value="ECO:0007669"/>
    <property type="project" value="TreeGrafter"/>
</dbReference>
<feature type="compositionally biased region" description="Polar residues" evidence="3">
    <location>
        <begin position="757"/>
        <end position="767"/>
    </location>
</feature>